<dbReference type="PANTHER" id="PTHR47829:SF1">
    <property type="entry name" value="HAD FAMILY PHOSPHATASE"/>
    <property type="match status" value="1"/>
</dbReference>
<keyword evidence="1" id="KW-0378">Hydrolase</keyword>
<dbReference type="InterPro" id="IPR023214">
    <property type="entry name" value="HAD_sf"/>
</dbReference>
<accession>A0AA90HB82</accession>
<gene>
    <name evidence="1" type="ORF">POF50_029005</name>
</gene>
<dbReference type="SFLD" id="SFLDG01129">
    <property type="entry name" value="C1.5:_HAD__Beta-PGM__Phosphata"/>
    <property type="match status" value="1"/>
</dbReference>
<protein>
    <submittedName>
        <fullName evidence="1">HAD-IA family hydrolase</fullName>
    </submittedName>
</protein>
<dbReference type="RefSeq" id="WP_271312789.1">
    <property type="nucleotide sequence ID" value="NZ_JABXJJ020000044.1"/>
</dbReference>
<dbReference type="SFLD" id="SFLDS00003">
    <property type="entry name" value="Haloacid_Dehalogenase"/>
    <property type="match status" value="1"/>
</dbReference>
<dbReference type="InterPro" id="IPR052898">
    <property type="entry name" value="ACAD10-like"/>
</dbReference>
<dbReference type="InterPro" id="IPR036412">
    <property type="entry name" value="HAD-like_sf"/>
</dbReference>
<dbReference type="SUPFAM" id="SSF56784">
    <property type="entry name" value="HAD-like"/>
    <property type="match status" value="1"/>
</dbReference>
<dbReference type="Gene3D" id="3.40.50.1000">
    <property type="entry name" value="HAD superfamily/HAD-like"/>
    <property type="match status" value="1"/>
</dbReference>
<dbReference type="AlphaFoldDB" id="A0AA90HB82"/>
<dbReference type="EMBL" id="JABXJJ020000044">
    <property type="protein sequence ID" value="MDI5973337.1"/>
    <property type="molecule type" value="Genomic_DNA"/>
</dbReference>
<dbReference type="GO" id="GO:0016787">
    <property type="term" value="F:hydrolase activity"/>
    <property type="evidence" value="ECO:0007669"/>
    <property type="project" value="UniProtKB-KW"/>
</dbReference>
<dbReference type="InterPro" id="IPR006439">
    <property type="entry name" value="HAD-SF_hydro_IA"/>
</dbReference>
<organism evidence="1">
    <name type="scientific">Streptantibioticus silvisoli</name>
    <dbReference type="NCBI Taxonomy" id="2705255"/>
    <lineage>
        <taxon>Bacteria</taxon>
        <taxon>Bacillati</taxon>
        <taxon>Actinomycetota</taxon>
        <taxon>Actinomycetes</taxon>
        <taxon>Kitasatosporales</taxon>
        <taxon>Streptomycetaceae</taxon>
        <taxon>Streptantibioticus</taxon>
    </lineage>
</organism>
<dbReference type="PANTHER" id="PTHR47829">
    <property type="entry name" value="HYDROLASE, PUTATIVE (AFU_ORTHOLOGUE AFUA_1G12880)-RELATED"/>
    <property type="match status" value="1"/>
</dbReference>
<reference evidence="1" key="1">
    <citation type="submission" date="2023-05" db="EMBL/GenBank/DDBJ databases">
        <title>Streptantibioticus silvisoli sp. nov., acidotolerant actinomycetes 1 from pine litter.</title>
        <authorList>
            <person name="Swiecimska M."/>
            <person name="Golinska P."/>
            <person name="Sangal V."/>
            <person name="Wachnowicz B."/>
            <person name="Goodfellow M."/>
        </authorList>
    </citation>
    <scope>NUCLEOTIDE SEQUENCE</scope>
    <source>
        <strain evidence="1">SL13</strain>
    </source>
</reference>
<dbReference type="PRINTS" id="PR00413">
    <property type="entry name" value="HADHALOGNASE"/>
</dbReference>
<dbReference type="Gene3D" id="1.10.150.240">
    <property type="entry name" value="Putative phosphatase, domain 2"/>
    <property type="match status" value="1"/>
</dbReference>
<comment type="caution">
    <text evidence="1">The sequence shown here is derived from an EMBL/GenBank/DDBJ whole genome shotgun (WGS) entry which is preliminary data.</text>
</comment>
<name>A0AA90HB82_9ACTN</name>
<dbReference type="Pfam" id="PF00702">
    <property type="entry name" value="Hydrolase"/>
    <property type="match status" value="1"/>
</dbReference>
<dbReference type="NCBIfam" id="TIGR01509">
    <property type="entry name" value="HAD-SF-IA-v3"/>
    <property type="match status" value="1"/>
</dbReference>
<proteinExistence type="predicted"/>
<evidence type="ECO:0000313" key="1">
    <source>
        <dbReference type="EMBL" id="MDI5973337.1"/>
    </source>
</evidence>
<dbReference type="InterPro" id="IPR023198">
    <property type="entry name" value="PGP-like_dom2"/>
</dbReference>
<sequence>MNHRTGLILDFGGVLTTSVPACAAAFDRRAGLPEGTFLSVIAKNPEGAALWADLERGAITQTEWNERTGALLGIDGTDLLGTVLEDLHLEPRLIAAAQVARAAGIKVGIFSNSIGLEPCDPYLGHDLAAHYDAVLISEHYRARKPDPVLYRTMLGLMDLPGEACVFVDDTARNLPPARELGIATVLARDPGDTIAQLETHLGLRLTHEV</sequence>